<reference evidence="2" key="1">
    <citation type="submission" date="2018-02" db="EMBL/GenBank/DDBJ databases">
        <title>Rhizophora mucronata_Transcriptome.</title>
        <authorList>
            <person name="Meera S.P."/>
            <person name="Sreeshan A."/>
            <person name="Augustine A."/>
        </authorList>
    </citation>
    <scope>NUCLEOTIDE SEQUENCE</scope>
    <source>
        <tissue evidence="2">Leaf</tissue>
    </source>
</reference>
<dbReference type="EMBL" id="GGEC01001124">
    <property type="protein sequence ID" value="MBW81607.1"/>
    <property type="molecule type" value="Transcribed_RNA"/>
</dbReference>
<proteinExistence type="predicted"/>
<evidence type="ECO:0000313" key="2">
    <source>
        <dbReference type="EMBL" id="MBW81607.1"/>
    </source>
</evidence>
<dbReference type="EMBL" id="GGEC01001123">
    <property type="protein sequence ID" value="MBW81606.1"/>
    <property type="molecule type" value="Transcribed_RNA"/>
</dbReference>
<sequence length="22" mass="2468">MEPEPKSGQRIRRGALSLPCEI</sequence>
<organism evidence="2">
    <name type="scientific">Rhizophora mucronata</name>
    <name type="common">Asiatic mangrove</name>
    <dbReference type="NCBI Taxonomy" id="61149"/>
    <lineage>
        <taxon>Eukaryota</taxon>
        <taxon>Viridiplantae</taxon>
        <taxon>Streptophyta</taxon>
        <taxon>Embryophyta</taxon>
        <taxon>Tracheophyta</taxon>
        <taxon>Spermatophyta</taxon>
        <taxon>Magnoliopsida</taxon>
        <taxon>eudicotyledons</taxon>
        <taxon>Gunneridae</taxon>
        <taxon>Pentapetalae</taxon>
        <taxon>rosids</taxon>
        <taxon>fabids</taxon>
        <taxon>Malpighiales</taxon>
        <taxon>Rhizophoraceae</taxon>
        <taxon>Rhizophora</taxon>
    </lineage>
</organism>
<dbReference type="AlphaFoldDB" id="A0A2P2IK71"/>
<protein>
    <submittedName>
        <fullName evidence="2">Uncharacterized protein</fullName>
    </submittedName>
</protein>
<accession>A0A2P2IK71</accession>
<feature type="region of interest" description="Disordered" evidence="1">
    <location>
        <begin position="1"/>
        <end position="22"/>
    </location>
</feature>
<name>A0A2P2IK71_RHIMU</name>
<evidence type="ECO:0000256" key="1">
    <source>
        <dbReference type="SAM" id="MobiDB-lite"/>
    </source>
</evidence>